<name>A0A7W7F6R4_9SPHN</name>
<keyword evidence="2" id="KW-0520">NAD</keyword>
<dbReference type="GO" id="GO:0008442">
    <property type="term" value="F:3-hydroxyisobutyrate dehydrogenase activity"/>
    <property type="evidence" value="ECO:0007669"/>
    <property type="project" value="UniProtKB-EC"/>
</dbReference>
<dbReference type="Proteomes" id="UP000566324">
    <property type="component" value="Unassembled WGS sequence"/>
</dbReference>
<dbReference type="GO" id="GO:0051287">
    <property type="term" value="F:NAD binding"/>
    <property type="evidence" value="ECO:0007669"/>
    <property type="project" value="InterPro"/>
</dbReference>
<evidence type="ECO:0000256" key="2">
    <source>
        <dbReference type="ARBA" id="ARBA00023027"/>
    </source>
</evidence>
<keyword evidence="7" id="KW-1185">Reference proteome</keyword>
<evidence type="ECO:0000256" key="1">
    <source>
        <dbReference type="ARBA" id="ARBA00023002"/>
    </source>
</evidence>
<dbReference type="InterPro" id="IPR008927">
    <property type="entry name" value="6-PGluconate_DH-like_C_sf"/>
</dbReference>
<keyword evidence="1 6" id="KW-0560">Oxidoreductase</keyword>
<evidence type="ECO:0000313" key="7">
    <source>
        <dbReference type="Proteomes" id="UP000566324"/>
    </source>
</evidence>
<dbReference type="SUPFAM" id="SSF51735">
    <property type="entry name" value="NAD(P)-binding Rossmann-fold domains"/>
    <property type="match status" value="1"/>
</dbReference>
<feature type="active site" evidence="3">
    <location>
        <position position="155"/>
    </location>
</feature>
<accession>A0A7W7F6R4</accession>
<dbReference type="PANTHER" id="PTHR43060:SF15">
    <property type="entry name" value="3-HYDROXYISOBUTYRATE DEHYDROGENASE-LIKE 1, MITOCHONDRIAL-RELATED"/>
    <property type="match status" value="1"/>
</dbReference>
<organism evidence="6 7">
    <name type="scientific">Sphingosinicella soli</name>
    <dbReference type="NCBI Taxonomy" id="333708"/>
    <lineage>
        <taxon>Bacteria</taxon>
        <taxon>Pseudomonadati</taxon>
        <taxon>Pseudomonadota</taxon>
        <taxon>Alphaproteobacteria</taxon>
        <taxon>Sphingomonadales</taxon>
        <taxon>Sphingosinicellaceae</taxon>
        <taxon>Sphingosinicella</taxon>
    </lineage>
</organism>
<dbReference type="EC" id="1.1.1.31" evidence="6"/>
<evidence type="ECO:0000259" key="5">
    <source>
        <dbReference type="Pfam" id="PF14833"/>
    </source>
</evidence>
<gene>
    <name evidence="6" type="ORF">GGQ98_001616</name>
</gene>
<dbReference type="InterPro" id="IPR036291">
    <property type="entry name" value="NAD(P)-bd_dom_sf"/>
</dbReference>
<dbReference type="Gene3D" id="1.10.1040.10">
    <property type="entry name" value="N-(1-d-carboxylethyl)-l-norvaline Dehydrogenase, domain 2"/>
    <property type="match status" value="1"/>
</dbReference>
<dbReference type="EMBL" id="JACHNZ010000015">
    <property type="protein sequence ID" value="MBB4631999.1"/>
    <property type="molecule type" value="Genomic_DNA"/>
</dbReference>
<dbReference type="InterPro" id="IPR015815">
    <property type="entry name" value="HIBADH-related"/>
</dbReference>
<protein>
    <submittedName>
        <fullName evidence="6">3-hydroxyisobutyrate dehydrogenase</fullName>
        <ecNumber evidence="6">1.1.1.31</ecNumber>
    </submittedName>
</protein>
<feature type="domain" description="6-phosphogluconate dehydrogenase NADP-binding" evidence="4">
    <location>
        <begin position="1"/>
        <end position="146"/>
    </location>
</feature>
<dbReference type="Pfam" id="PF03446">
    <property type="entry name" value="NAD_binding_2"/>
    <property type="match status" value="1"/>
</dbReference>
<reference evidence="6 7" key="1">
    <citation type="submission" date="2020-08" db="EMBL/GenBank/DDBJ databases">
        <title>Genomic Encyclopedia of Type Strains, Phase IV (KMG-IV): sequencing the most valuable type-strain genomes for metagenomic binning, comparative biology and taxonomic classification.</title>
        <authorList>
            <person name="Goeker M."/>
        </authorList>
    </citation>
    <scope>NUCLEOTIDE SEQUENCE [LARGE SCALE GENOMIC DNA]</scope>
    <source>
        <strain evidence="6 7">DSM 17328</strain>
    </source>
</reference>
<dbReference type="PIRSF" id="PIRSF000103">
    <property type="entry name" value="HIBADH"/>
    <property type="match status" value="1"/>
</dbReference>
<comment type="caution">
    <text evidence="6">The sequence shown here is derived from an EMBL/GenBank/DDBJ whole genome shotgun (WGS) entry which is preliminary data.</text>
</comment>
<dbReference type="SUPFAM" id="SSF48179">
    <property type="entry name" value="6-phosphogluconate dehydrogenase C-terminal domain-like"/>
    <property type="match status" value="1"/>
</dbReference>
<dbReference type="AlphaFoldDB" id="A0A7W7F6R4"/>
<dbReference type="PANTHER" id="PTHR43060">
    <property type="entry name" value="3-HYDROXYISOBUTYRATE DEHYDROGENASE-LIKE 1, MITOCHONDRIAL-RELATED"/>
    <property type="match status" value="1"/>
</dbReference>
<dbReference type="Pfam" id="PF14833">
    <property type="entry name" value="NAD_binding_11"/>
    <property type="match status" value="1"/>
</dbReference>
<dbReference type="InterPro" id="IPR013328">
    <property type="entry name" value="6PGD_dom2"/>
</dbReference>
<evidence type="ECO:0000256" key="3">
    <source>
        <dbReference type="PIRSR" id="PIRSR000103-1"/>
    </source>
</evidence>
<dbReference type="GO" id="GO:0050661">
    <property type="term" value="F:NADP binding"/>
    <property type="evidence" value="ECO:0007669"/>
    <property type="project" value="InterPro"/>
</dbReference>
<evidence type="ECO:0000259" key="4">
    <source>
        <dbReference type="Pfam" id="PF03446"/>
    </source>
</evidence>
<dbReference type="InterPro" id="IPR029154">
    <property type="entry name" value="HIBADH-like_NADP-bd"/>
</dbReference>
<feature type="domain" description="3-hydroxyisobutyrate dehydrogenase-like NAD-binding" evidence="5">
    <location>
        <begin position="149"/>
        <end position="254"/>
    </location>
</feature>
<dbReference type="InterPro" id="IPR006115">
    <property type="entry name" value="6PGDH_NADP-bd"/>
</dbReference>
<evidence type="ECO:0000313" key="6">
    <source>
        <dbReference type="EMBL" id="MBB4631999.1"/>
    </source>
</evidence>
<proteinExistence type="predicted"/>
<sequence>MSTCLARAGLLEAVYDVRPDAAGRLEGVPPVLGSPAKLASCCDVILLAVISAQQVLDVLTGPSGIVSAARPGLNIVLLSTVSLSDLEVVRQTTDAASIGLIDCGVTGGPSAAANNGLICFVGAEADRLTEVLPVLDGFAQQVVHMGGPGSGMAAKIARNVIVYNAWRAGYEGAQLAAAAGINVVKFAQAIEASSVGGPTIWLTRPDPATDGDELRLREATLGLVQKDLAAALELGGALGIDLPMATLSRQSARAIMGIDMFEPSGDGIAYAGKSGSANPAISATPIKRT</sequence>
<dbReference type="Gene3D" id="3.40.50.720">
    <property type="entry name" value="NAD(P)-binding Rossmann-like Domain"/>
    <property type="match status" value="1"/>
</dbReference>